<keyword evidence="2" id="KW-1185">Reference proteome</keyword>
<proteinExistence type="predicted"/>
<dbReference type="EMBL" id="MU275904">
    <property type="protein sequence ID" value="KAI0047446.1"/>
    <property type="molecule type" value="Genomic_DNA"/>
</dbReference>
<organism evidence="1 2">
    <name type="scientific">Auriscalpium vulgare</name>
    <dbReference type="NCBI Taxonomy" id="40419"/>
    <lineage>
        <taxon>Eukaryota</taxon>
        <taxon>Fungi</taxon>
        <taxon>Dikarya</taxon>
        <taxon>Basidiomycota</taxon>
        <taxon>Agaricomycotina</taxon>
        <taxon>Agaricomycetes</taxon>
        <taxon>Russulales</taxon>
        <taxon>Auriscalpiaceae</taxon>
        <taxon>Auriscalpium</taxon>
    </lineage>
</organism>
<reference evidence="1" key="1">
    <citation type="submission" date="2021-02" db="EMBL/GenBank/DDBJ databases">
        <authorList>
            <consortium name="DOE Joint Genome Institute"/>
            <person name="Ahrendt S."/>
            <person name="Looney B.P."/>
            <person name="Miyauchi S."/>
            <person name="Morin E."/>
            <person name="Drula E."/>
            <person name="Courty P.E."/>
            <person name="Chicoki N."/>
            <person name="Fauchery L."/>
            <person name="Kohler A."/>
            <person name="Kuo A."/>
            <person name="Labutti K."/>
            <person name="Pangilinan J."/>
            <person name="Lipzen A."/>
            <person name="Riley R."/>
            <person name="Andreopoulos W."/>
            <person name="He G."/>
            <person name="Johnson J."/>
            <person name="Barry K.W."/>
            <person name="Grigoriev I.V."/>
            <person name="Nagy L."/>
            <person name="Hibbett D."/>
            <person name="Henrissat B."/>
            <person name="Matheny P.B."/>
            <person name="Labbe J."/>
            <person name="Martin F."/>
        </authorList>
    </citation>
    <scope>NUCLEOTIDE SEQUENCE</scope>
    <source>
        <strain evidence="1">FP105234-sp</strain>
    </source>
</reference>
<sequence length="54" mass="6011">HAGGSGQNVRIIAIDHPQNLLRTDDRATVTFEFIAHLEFVMVGVKLLFCVCKTK</sequence>
<evidence type="ECO:0000313" key="1">
    <source>
        <dbReference type="EMBL" id="KAI0047446.1"/>
    </source>
</evidence>
<feature type="non-terminal residue" evidence="1">
    <location>
        <position position="54"/>
    </location>
</feature>
<comment type="caution">
    <text evidence="1">The sequence shown here is derived from an EMBL/GenBank/DDBJ whole genome shotgun (WGS) entry which is preliminary data.</text>
</comment>
<gene>
    <name evidence="1" type="ORF">FA95DRAFT_1461580</name>
</gene>
<protein>
    <submittedName>
        <fullName evidence="1">Uncharacterized protein</fullName>
    </submittedName>
</protein>
<feature type="non-terminal residue" evidence="1">
    <location>
        <position position="1"/>
    </location>
</feature>
<dbReference type="Proteomes" id="UP000814033">
    <property type="component" value="Unassembled WGS sequence"/>
</dbReference>
<accession>A0ACB8RV01</accession>
<reference evidence="1" key="2">
    <citation type="journal article" date="2022" name="New Phytol.">
        <title>Evolutionary transition to the ectomycorrhizal habit in the genomes of a hyperdiverse lineage of mushroom-forming fungi.</title>
        <authorList>
            <person name="Looney B."/>
            <person name="Miyauchi S."/>
            <person name="Morin E."/>
            <person name="Drula E."/>
            <person name="Courty P.E."/>
            <person name="Kohler A."/>
            <person name="Kuo A."/>
            <person name="LaButti K."/>
            <person name="Pangilinan J."/>
            <person name="Lipzen A."/>
            <person name="Riley R."/>
            <person name="Andreopoulos W."/>
            <person name="He G."/>
            <person name="Johnson J."/>
            <person name="Nolan M."/>
            <person name="Tritt A."/>
            <person name="Barry K.W."/>
            <person name="Grigoriev I.V."/>
            <person name="Nagy L.G."/>
            <person name="Hibbett D."/>
            <person name="Henrissat B."/>
            <person name="Matheny P.B."/>
            <person name="Labbe J."/>
            <person name="Martin F.M."/>
        </authorList>
    </citation>
    <scope>NUCLEOTIDE SEQUENCE</scope>
    <source>
        <strain evidence="1">FP105234-sp</strain>
    </source>
</reference>
<evidence type="ECO:0000313" key="2">
    <source>
        <dbReference type="Proteomes" id="UP000814033"/>
    </source>
</evidence>
<name>A0ACB8RV01_9AGAM</name>